<feature type="region of interest" description="Disordered" evidence="1">
    <location>
        <begin position="108"/>
        <end position="218"/>
    </location>
</feature>
<dbReference type="PANTHER" id="PTHR35711">
    <property type="entry name" value="EXPRESSED PROTEIN"/>
    <property type="match status" value="1"/>
</dbReference>
<evidence type="ECO:0000256" key="1">
    <source>
        <dbReference type="SAM" id="MobiDB-lite"/>
    </source>
</evidence>
<feature type="compositionally biased region" description="Basic and acidic residues" evidence="1">
    <location>
        <begin position="108"/>
        <end position="125"/>
    </location>
</feature>
<dbReference type="PANTHER" id="PTHR35711:SF1">
    <property type="entry name" value="ECTODERMAL, ISOFORM F"/>
    <property type="match status" value="1"/>
</dbReference>
<sequence>MKLKSKYEKKAKTLTGPNPRVYPNRTKPQHSSPPQSQKPIRFLGTMEVVGLSSMENNMWVFSVLESMVVETVLAAGKSLACLIMVTGSLLNDISVSPKLTAMDGRFPFEELHKRQRPDQENKDGSETEDDDDDDDDDDDANDQDDDAGDEDFSGEEGEDEGDPEDDPEANGDGGSDDEDDDDDDGDDEDDDEDGEDEEEDEEDDEDEEVPQPPSKKRK</sequence>
<accession>A0A8J4RQE5</accession>
<dbReference type="AlphaFoldDB" id="A0A8J4RQE5"/>
<protein>
    <submittedName>
        <fullName evidence="2">Uncharacterized protein</fullName>
    </submittedName>
</protein>
<feature type="compositionally biased region" description="Basic and acidic residues" evidence="1">
    <location>
        <begin position="1"/>
        <end position="11"/>
    </location>
</feature>
<dbReference type="Proteomes" id="UP000737018">
    <property type="component" value="Unassembled WGS sequence"/>
</dbReference>
<evidence type="ECO:0000313" key="2">
    <source>
        <dbReference type="EMBL" id="KAF3971075.1"/>
    </source>
</evidence>
<proteinExistence type="predicted"/>
<name>A0A8J4RQE5_9ROSI</name>
<evidence type="ECO:0000313" key="3">
    <source>
        <dbReference type="Proteomes" id="UP000737018"/>
    </source>
</evidence>
<organism evidence="2 3">
    <name type="scientific">Castanea mollissima</name>
    <name type="common">Chinese chestnut</name>
    <dbReference type="NCBI Taxonomy" id="60419"/>
    <lineage>
        <taxon>Eukaryota</taxon>
        <taxon>Viridiplantae</taxon>
        <taxon>Streptophyta</taxon>
        <taxon>Embryophyta</taxon>
        <taxon>Tracheophyta</taxon>
        <taxon>Spermatophyta</taxon>
        <taxon>Magnoliopsida</taxon>
        <taxon>eudicotyledons</taxon>
        <taxon>Gunneridae</taxon>
        <taxon>Pentapetalae</taxon>
        <taxon>rosids</taxon>
        <taxon>fabids</taxon>
        <taxon>Fagales</taxon>
        <taxon>Fagaceae</taxon>
        <taxon>Castanea</taxon>
    </lineage>
</organism>
<dbReference type="OrthoDB" id="1742118at2759"/>
<dbReference type="EMBL" id="JRKL02000468">
    <property type="protein sequence ID" value="KAF3971075.1"/>
    <property type="molecule type" value="Genomic_DNA"/>
</dbReference>
<feature type="compositionally biased region" description="Acidic residues" evidence="1">
    <location>
        <begin position="126"/>
        <end position="209"/>
    </location>
</feature>
<comment type="caution">
    <text evidence="2">The sequence shown here is derived from an EMBL/GenBank/DDBJ whole genome shotgun (WGS) entry which is preliminary data.</text>
</comment>
<reference evidence="2" key="1">
    <citation type="submission" date="2020-03" db="EMBL/GenBank/DDBJ databases">
        <title>Castanea mollissima Vanexum genome sequencing.</title>
        <authorList>
            <person name="Staton M."/>
        </authorList>
    </citation>
    <scope>NUCLEOTIDE SEQUENCE</scope>
    <source>
        <tissue evidence="2">Leaf</tissue>
    </source>
</reference>
<keyword evidence="3" id="KW-1185">Reference proteome</keyword>
<feature type="region of interest" description="Disordered" evidence="1">
    <location>
        <begin position="1"/>
        <end position="38"/>
    </location>
</feature>
<gene>
    <name evidence="2" type="ORF">CMV_005283</name>
</gene>